<proteinExistence type="predicted"/>
<feature type="region of interest" description="Disordered" evidence="1">
    <location>
        <begin position="1"/>
        <end position="81"/>
    </location>
</feature>
<feature type="compositionally biased region" description="Polar residues" evidence="1">
    <location>
        <begin position="68"/>
        <end position="81"/>
    </location>
</feature>
<sequence length="81" mass="8399">MMGGAETESRVGGGARLRAPCHLAEAPSRGHHPQPSPSAVAAGTGLSPSSQTRPVWSRRPGPPPLLHTCTSVPTRRTQLEG</sequence>
<reference evidence="2" key="1">
    <citation type="submission" date="2023-04" db="EMBL/GenBank/DDBJ databases">
        <authorList>
            <consortium name="ELIXIR-Norway"/>
        </authorList>
    </citation>
    <scope>NUCLEOTIDE SEQUENCE [LARGE SCALE GENOMIC DNA]</scope>
</reference>
<organism evidence="2 3">
    <name type="scientific">Rangifer tarandus platyrhynchus</name>
    <name type="common">Svalbard reindeer</name>
    <dbReference type="NCBI Taxonomy" id="3082113"/>
    <lineage>
        <taxon>Eukaryota</taxon>
        <taxon>Metazoa</taxon>
        <taxon>Chordata</taxon>
        <taxon>Craniata</taxon>
        <taxon>Vertebrata</taxon>
        <taxon>Euteleostomi</taxon>
        <taxon>Mammalia</taxon>
        <taxon>Eutheria</taxon>
        <taxon>Laurasiatheria</taxon>
        <taxon>Artiodactyla</taxon>
        <taxon>Ruminantia</taxon>
        <taxon>Pecora</taxon>
        <taxon>Cervidae</taxon>
        <taxon>Odocoileinae</taxon>
        <taxon>Rangifer</taxon>
    </lineage>
</organism>
<evidence type="ECO:0000313" key="3">
    <source>
        <dbReference type="Proteomes" id="UP001176941"/>
    </source>
</evidence>
<evidence type="ECO:0000256" key="1">
    <source>
        <dbReference type="SAM" id="MobiDB-lite"/>
    </source>
</evidence>
<gene>
    <name evidence="2" type="ORF">MRATA1EN1_LOCUS9903</name>
</gene>
<name>A0ABN8YK22_RANTA</name>
<dbReference type="EMBL" id="OX459938">
    <property type="protein sequence ID" value="CAI9160941.1"/>
    <property type="molecule type" value="Genomic_DNA"/>
</dbReference>
<accession>A0ABN8YK22</accession>
<evidence type="ECO:0000313" key="2">
    <source>
        <dbReference type="EMBL" id="CAI9160941.1"/>
    </source>
</evidence>
<dbReference type="Proteomes" id="UP001176941">
    <property type="component" value="Chromosome 2"/>
</dbReference>
<protein>
    <submittedName>
        <fullName evidence="2">Uncharacterized protein</fullName>
    </submittedName>
</protein>
<keyword evidence="3" id="KW-1185">Reference proteome</keyword>